<keyword evidence="3" id="KW-1185">Reference proteome</keyword>
<feature type="region of interest" description="Disordered" evidence="1">
    <location>
        <begin position="1"/>
        <end position="24"/>
    </location>
</feature>
<evidence type="ECO:0000313" key="3">
    <source>
        <dbReference type="Proteomes" id="UP001465976"/>
    </source>
</evidence>
<evidence type="ECO:0000256" key="1">
    <source>
        <dbReference type="SAM" id="MobiDB-lite"/>
    </source>
</evidence>
<comment type="caution">
    <text evidence="2">The sequence shown here is derived from an EMBL/GenBank/DDBJ whole genome shotgun (WGS) entry which is preliminary data.</text>
</comment>
<evidence type="ECO:0000313" key="2">
    <source>
        <dbReference type="EMBL" id="KAL0567824.1"/>
    </source>
</evidence>
<protein>
    <submittedName>
        <fullName evidence="2">Uncharacterized protein</fullName>
    </submittedName>
</protein>
<gene>
    <name evidence="2" type="ORF">V5O48_014168</name>
</gene>
<dbReference type="Proteomes" id="UP001465976">
    <property type="component" value="Unassembled WGS sequence"/>
</dbReference>
<accession>A0ABR3EYF2</accession>
<sequence>MASNFLDLEASVNNSSKDEPTYDEERDFLDDFLAEVHSTTRPVIPNPSMLTASSNVLDSLAAKYGNSSSKKSPTKRLRAVSLTYDSTESQSSHPVLPLLCRSGYNPTLVIPFCQVIELTDQGQENQRVPSLAHAPIVQATARQQAEVSKNWGSWAWGVAKLAPVEGYEQHQLHPGQQQVTAQSSSGLSDREELKEGYWVLVVPRLPDLSQTLDSSLRLKHRASVPRQHYLRHLFVRRDYGVASE</sequence>
<organism evidence="2 3">
    <name type="scientific">Marasmius crinis-equi</name>
    <dbReference type="NCBI Taxonomy" id="585013"/>
    <lineage>
        <taxon>Eukaryota</taxon>
        <taxon>Fungi</taxon>
        <taxon>Dikarya</taxon>
        <taxon>Basidiomycota</taxon>
        <taxon>Agaricomycotina</taxon>
        <taxon>Agaricomycetes</taxon>
        <taxon>Agaricomycetidae</taxon>
        <taxon>Agaricales</taxon>
        <taxon>Marasmiineae</taxon>
        <taxon>Marasmiaceae</taxon>
        <taxon>Marasmius</taxon>
    </lineage>
</organism>
<proteinExistence type="predicted"/>
<name>A0ABR3EYF2_9AGAR</name>
<dbReference type="EMBL" id="JBAHYK010001483">
    <property type="protein sequence ID" value="KAL0567824.1"/>
    <property type="molecule type" value="Genomic_DNA"/>
</dbReference>
<reference evidence="2 3" key="1">
    <citation type="submission" date="2024-02" db="EMBL/GenBank/DDBJ databases">
        <title>A draft genome for the cacao thread blight pathogen Marasmius crinis-equi.</title>
        <authorList>
            <person name="Cohen S.P."/>
            <person name="Baruah I.K."/>
            <person name="Amoako-Attah I."/>
            <person name="Bukari Y."/>
            <person name="Meinhardt L.W."/>
            <person name="Bailey B.A."/>
        </authorList>
    </citation>
    <scope>NUCLEOTIDE SEQUENCE [LARGE SCALE GENOMIC DNA]</scope>
    <source>
        <strain evidence="2 3">GH-76</strain>
    </source>
</reference>